<gene>
    <name evidence="1" type="ORF">BDBG_17044</name>
</gene>
<keyword evidence="2" id="KW-1185">Reference proteome</keyword>
<reference evidence="2" key="1">
    <citation type="journal article" date="2015" name="PLoS Genet.">
        <title>The dynamic genome and transcriptome of the human fungal pathogen Blastomyces and close relative Emmonsia.</title>
        <authorList>
            <person name="Munoz J.F."/>
            <person name="Gauthier G.M."/>
            <person name="Desjardins C.A."/>
            <person name="Gallo J.E."/>
            <person name="Holder J."/>
            <person name="Sullivan T.D."/>
            <person name="Marty A.J."/>
            <person name="Carmen J.C."/>
            <person name="Chen Z."/>
            <person name="Ding L."/>
            <person name="Gujja S."/>
            <person name="Magrini V."/>
            <person name="Misas E."/>
            <person name="Mitreva M."/>
            <person name="Priest M."/>
            <person name="Saif S."/>
            <person name="Whiston E.A."/>
            <person name="Young S."/>
            <person name="Zeng Q."/>
            <person name="Goldman W.E."/>
            <person name="Mardis E.R."/>
            <person name="Taylor J.W."/>
            <person name="McEwen J.G."/>
            <person name="Clay O.K."/>
            <person name="Klein B.S."/>
            <person name="Cuomo C.A."/>
        </authorList>
    </citation>
    <scope>NUCLEOTIDE SEQUENCE [LARGE SCALE GENOMIC DNA]</scope>
    <source>
        <strain evidence="2">SLH14081</strain>
    </source>
</reference>
<evidence type="ECO:0000313" key="1">
    <source>
        <dbReference type="EMBL" id="OAT08444.1"/>
    </source>
</evidence>
<dbReference type="VEuPathDB" id="FungiDB:BDBG_17044"/>
<accession>A0A179UKE9</accession>
<sequence length="122" mass="14115">MYNHRRETYINDKEVMNEYFFKHPDLEIFQECGPEFQELTRELLDDRLATDQFAIEYHAMISEMRESSVINSETGESSSSSAINLSVFRSINHAKKHSKPENIDENIQNLTAAVNSLSQVNV</sequence>
<protein>
    <submittedName>
        <fullName evidence="1">Uncharacterized protein</fullName>
    </submittedName>
</protein>
<dbReference type="Proteomes" id="UP000002038">
    <property type="component" value="Unassembled WGS sequence"/>
</dbReference>
<dbReference type="KEGG" id="bgh:BDBG_17044"/>
<dbReference type="GeneID" id="42528915"/>
<dbReference type="OrthoDB" id="10571809at2759"/>
<dbReference type="AlphaFoldDB" id="A0A179UKE9"/>
<dbReference type="EMBL" id="GG657454">
    <property type="protein sequence ID" value="OAT08444.1"/>
    <property type="molecule type" value="Genomic_DNA"/>
</dbReference>
<dbReference type="RefSeq" id="XP_031578291.1">
    <property type="nucleotide sequence ID" value="XM_031724852.1"/>
</dbReference>
<proteinExistence type="predicted"/>
<organism evidence="1 2">
    <name type="scientific">Blastomyces gilchristii (strain SLH14081)</name>
    <name type="common">Blastomyces dermatitidis</name>
    <dbReference type="NCBI Taxonomy" id="559298"/>
    <lineage>
        <taxon>Eukaryota</taxon>
        <taxon>Fungi</taxon>
        <taxon>Dikarya</taxon>
        <taxon>Ascomycota</taxon>
        <taxon>Pezizomycotina</taxon>
        <taxon>Eurotiomycetes</taxon>
        <taxon>Eurotiomycetidae</taxon>
        <taxon>Onygenales</taxon>
        <taxon>Ajellomycetaceae</taxon>
        <taxon>Blastomyces</taxon>
    </lineage>
</organism>
<name>A0A179UKE9_BLAGS</name>
<evidence type="ECO:0000313" key="2">
    <source>
        <dbReference type="Proteomes" id="UP000002038"/>
    </source>
</evidence>